<dbReference type="Proteomes" id="UP000230137">
    <property type="component" value="Unassembled WGS sequence"/>
</dbReference>
<evidence type="ECO:0000313" key="2">
    <source>
        <dbReference type="Proteomes" id="UP000230137"/>
    </source>
</evidence>
<protein>
    <recommendedName>
        <fullName evidence="3">RiboL-PSP-HEPN domain-containing protein</fullName>
    </recommendedName>
</protein>
<accession>A0A2M7W4D9</accession>
<name>A0A2M7W4D9_9BACT</name>
<dbReference type="AlphaFoldDB" id="A0A2M7W4D9"/>
<gene>
    <name evidence="1" type="ORF">COX60_01140</name>
</gene>
<dbReference type="EMBL" id="PFQF01000021">
    <property type="protein sequence ID" value="PJA20636.1"/>
    <property type="molecule type" value="Genomic_DNA"/>
</dbReference>
<sequence>MSRYKKQPSIEQKIITGIGKALWVVVSFPFKKKKSGDVADRWKEVQELMAKNDMHAWTMAIMKADSILDSVIKKRVSGETMGERLKNIEGKISRDALQSAWDAHKVRNQIAHGDSDISRTQAQTTIANFRKVLNEMGEM</sequence>
<proteinExistence type="predicted"/>
<evidence type="ECO:0008006" key="3">
    <source>
        <dbReference type="Google" id="ProtNLM"/>
    </source>
</evidence>
<comment type="caution">
    <text evidence="1">The sequence shown here is derived from an EMBL/GenBank/DDBJ whole genome shotgun (WGS) entry which is preliminary data.</text>
</comment>
<organism evidence="1 2">
    <name type="scientific">Candidatus Berkelbacteria bacterium CG_4_10_14_0_2_um_filter_35_9_33_12</name>
    <dbReference type="NCBI Taxonomy" id="1974499"/>
    <lineage>
        <taxon>Bacteria</taxon>
        <taxon>Candidatus Berkelbacteria</taxon>
    </lineage>
</organism>
<evidence type="ECO:0000313" key="1">
    <source>
        <dbReference type="EMBL" id="PJA20636.1"/>
    </source>
</evidence>
<reference evidence="2" key="1">
    <citation type="submission" date="2017-09" db="EMBL/GenBank/DDBJ databases">
        <title>Depth-based differentiation of microbial function through sediment-hosted aquifers and enrichment of novel symbionts in the deep terrestrial subsurface.</title>
        <authorList>
            <person name="Probst A.J."/>
            <person name="Ladd B."/>
            <person name="Jarett J.K."/>
            <person name="Geller-Mcgrath D.E."/>
            <person name="Sieber C.M.K."/>
            <person name="Emerson J.B."/>
            <person name="Anantharaman K."/>
            <person name="Thomas B.C."/>
            <person name="Malmstrom R."/>
            <person name="Stieglmeier M."/>
            <person name="Klingl A."/>
            <person name="Woyke T."/>
            <person name="Ryan C.M."/>
            <person name="Banfield J.F."/>
        </authorList>
    </citation>
    <scope>NUCLEOTIDE SEQUENCE [LARGE SCALE GENOMIC DNA]</scope>
</reference>